<sequence length="230" mass="24771">MHPEYIEAFTRKVAIDPAKTALIPVDLQYASGSREHGLGALLASQGKLDEASYRFDRIEKLVLPNTKRLLDAWRELGARVVYVTLGCELPDYADAAPSTRAFFTATKNTIGNREHEIVDEIKPLPGELVINKRTQGAFASSGIESALRGLGIETIVVTGVSTNNCVETTAREASDRGFGVVMVSDATGTCSDEMQNATLKGFSRLWGRVASTDEVIAELRAGRALGVAAE</sequence>
<gene>
    <name evidence="3" type="ORF">RKE40_25200</name>
</gene>
<keyword evidence="4" id="KW-1185">Reference proteome</keyword>
<dbReference type="GO" id="GO:0016787">
    <property type="term" value="F:hydrolase activity"/>
    <property type="evidence" value="ECO:0007669"/>
    <property type="project" value="UniProtKB-KW"/>
</dbReference>
<proteinExistence type="predicted"/>
<accession>A0ABU3SEI2</accession>
<dbReference type="Proteomes" id="UP001254257">
    <property type="component" value="Unassembled WGS sequence"/>
</dbReference>
<feature type="domain" description="Isochorismatase-like" evidence="2">
    <location>
        <begin position="62"/>
        <end position="213"/>
    </location>
</feature>
<protein>
    <submittedName>
        <fullName evidence="3">Isochorismatase family cysteine hydrolase</fullName>
        <ecNumber evidence="3">3.-.-.-</ecNumber>
    </submittedName>
</protein>
<dbReference type="PANTHER" id="PTHR43540">
    <property type="entry name" value="PEROXYUREIDOACRYLATE/UREIDOACRYLATE AMIDOHYDROLASE-RELATED"/>
    <property type="match status" value="1"/>
</dbReference>
<dbReference type="Pfam" id="PF00857">
    <property type="entry name" value="Isochorismatase"/>
    <property type="match status" value="1"/>
</dbReference>
<evidence type="ECO:0000256" key="1">
    <source>
        <dbReference type="ARBA" id="ARBA00022801"/>
    </source>
</evidence>
<dbReference type="InterPro" id="IPR036380">
    <property type="entry name" value="Isochorismatase-like_sf"/>
</dbReference>
<name>A0ABU3SEI2_9HYPH</name>
<reference evidence="3 4" key="1">
    <citation type="submission" date="2023-09" db="EMBL/GenBank/DDBJ databases">
        <title>Whole genome shotgun sequencing (WGS) of Bosea sp. ZW T0_25, isolated from stored onions (Allium cepa).</title>
        <authorList>
            <person name="Stoll D.A."/>
            <person name="Huch M."/>
        </authorList>
    </citation>
    <scope>NUCLEOTIDE SEQUENCE [LARGE SCALE GENOMIC DNA]</scope>
    <source>
        <strain evidence="3 4">ZW T0_25</strain>
    </source>
</reference>
<dbReference type="RefSeq" id="WP_316020944.1">
    <property type="nucleotide sequence ID" value="NZ_JAWDID010000061.1"/>
</dbReference>
<dbReference type="SUPFAM" id="SSF52499">
    <property type="entry name" value="Isochorismatase-like hydrolases"/>
    <property type="match status" value="1"/>
</dbReference>
<dbReference type="PANTHER" id="PTHR43540:SF1">
    <property type="entry name" value="ISOCHORISMATASE HYDROLASE"/>
    <property type="match status" value="1"/>
</dbReference>
<evidence type="ECO:0000313" key="3">
    <source>
        <dbReference type="EMBL" id="MDU0343205.1"/>
    </source>
</evidence>
<keyword evidence="1 3" id="KW-0378">Hydrolase</keyword>
<dbReference type="CDD" id="cd00431">
    <property type="entry name" value="cysteine_hydrolases"/>
    <property type="match status" value="1"/>
</dbReference>
<comment type="caution">
    <text evidence="3">The sequence shown here is derived from an EMBL/GenBank/DDBJ whole genome shotgun (WGS) entry which is preliminary data.</text>
</comment>
<dbReference type="InterPro" id="IPR050272">
    <property type="entry name" value="Isochorismatase-like_hydrls"/>
</dbReference>
<dbReference type="Gene3D" id="3.40.50.850">
    <property type="entry name" value="Isochorismatase-like"/>
    <property type="match status" value="1"/>
</dbReference>
<evidence type="ECO:0000313" key="4">
    <source>
        <dbReference type="Proteomes" id="UP001254257"/>
    </source>
</evidence>
<organism evidence="3 4">
    <name type="scientific">Bosea rubneri</name>
    <dbReference type="NCBI Taxonomy" id="3075434"/>
    <lineage>
        <taxon>Bacteria</taxon>
        <taxon>Pseudomonadati</taxon>
        <taxon>Pseudomonadota</taxon>
        <taxon>Alphaproteobacteria</taxon>
        <taxon>Hyphomicrobiales</taxon>
        <taxon>Boseaceae</taxon>
        <taxon>Bosea</taxon>
    </lineage>
</organism>
<dbReference type="EMBL" id="JAWDID010000061">
    <property type="protein sequence ID" value="MDU0343205.1"/>
    <property type="molecule type" value="Genomic_DNA"/>
</dbReference>
<evidence type="ECO:0000259" key="2">
    <source>
        <dbReference type="Pfam" id="PF00857"/>
    </source>
</evidence>
<dbReference type="EC" id="3.-.-.-" evidence="3"/>
<dbReference type="InterPro" id="IPR000868">
    <property type="entry name" value="Isochorismatase-like_dom"/>
</dbReference>